<keyword evidence="2" id="KW-1185">Reference proteome</keyword>
<proteinExistence type="predicted"/>
<gene>
    <name evidence="1" type="ORF">DERP_012158</name>
</gene>
<accession>A0ABQ8J295</accession>
<organism evidence="1 2">
    <name type="scientific">Dermatophagoides pteronyssinus</name>
    <name type="common">European house dust mite</name>
    <dbReference type="NCBI Taxonomy" id="6956"/>
    <lineage>
        <taxon>Eukaryota</taxon>
        <taxon>Metazoa</taxon>
        <taxon>Ecdysozoa</taxon>
        <taxon>Arthropoda</taxon>
        <taxon>Chelicerata</taxon>
        <taxon>Arachnida</taxon>
        <taxon>Acari</taxon>
        <taxon>Acariformes</taxon>
        <taxon>Sarcoptiformes</taxon>
        <taxon>Astigmata</taxon>
        <taxon>Psoroptidia</taxon>
        <taxon>Analgoidea</taxon>
        <taxon>Pyroglyphidae</taxon>
        <taxon>Dermatophagoidinae</taxon>
        <taxon>Dermatophagoides</taxon>
    </lineage>
</organism>
<evidence type="ECO:0000313" key="1">
    <source>
        <dbReference type="EMBL" id="KAH9416690.1"/>
    </source>
</evidence>
<dbReference type="EMBL" id="NJHN03000088">
    <property type="protein sequence ID" value="KAH9416690.1"/>
    <property type="molecule type" value="Genomic_DNA"/>
</dbReference>
<dbReference type="Proteomes" id="UP000887458">
    <property type="component" value="Unassembled WGS sequence"/>
</dbReference>
<reference evidence="1 2" key="1">
    <citation type="journal article" date="2018" name="J. Allergy Clin. Immunol.">
        <title>High-quality assembly of Dermatophagoides pteronyssinus genome and transcriptome reveals a wide range of novel allergens.</title>
        <authorList>
            <person name="Liu X.Y."/>
            <person name="Yang K.Y."/>
            <person name="Wang M.Q."/>
            <person name="Kwok J.S."/>
            <person name="Zeng X."/>
            <person name="Yang Z."/>
            <person name="Xiao X.J."/>
            <person name="Lau C.P."/>
            <person name="Li Y."/>
            <person name="Huang Z.M."/>
            <person name="Ba J.G."/>
            <person name="Yim A.K."/>
            <person name="Ouyang C.Y."/>
            <person name="Ngai S.M."/>
            <person name="Chan T.F."/>
            <person name="Leung E.L."/>
            <person name="Liu L."/>
            <person name="Liu Z.G."/>
            <person name="Tsui S.K."/>
        </authorList>
    </citation>
    <scope>NUCLEOTIDE SEQUENCE [LARGE SCALE GENOMIC DNA]</scope>
    <source>
        <strain evidence="1">Derp</strain>
    </source>
</reference>
<name>A0ABQ8J295_DERPT</name>
<reference evidence="1 2" key="2">
    <citation type="journal article" date="2022" name="Mol. Biol. Evol.">
        <title>Comparative Genomics Reveals Insights into the Divergent Evolution of Astigmatic Mites and Household Pest Adaptations.</title>
        <authorList>
            <person name="Xiong Q."/>
            <person name="Wan A.T."/>
            <person name="Liu X."/>
            <person name="Fung C.S."/>
            <person name="Xiao X."/>
            <person name="Malainual N."/>
            <person name="Hou J."/>
            <person name="Wang L."/>
            <person name="Wang M."/>
            <person name="Yang K.Y."/>
            <person name="Cui Y."/>
            <person name="Leung E.L."/>
            <person name="Nong W."/>
            <person name="Shin S.K."/>
            <person name="Au S.W."/>
            <person name="Jeong K.Y."/>
            <person name="Chew F.T."/>
            <person name="Hui J.H."/>
            <person name="Leung T.F."/>
            <person name="Tungtrongchitr A."/>
            <person name="Zhong N."/>
            <person name="Liu Z."/>
            <person name="Tsui S.K."/>
        </authorList>
    </citation>
    <scope>NUCLEOTIDE SEQUENCE [LARGE SCALE GENOMIC DNA]</scope>
    <source>
        <strain evidence="1">Derp</strain>
    </source>
</reference>
<protein>
    <submittedName>
        <fullName evidence="1">Uncharacterized protein</fullName>
    </submittedName>
</protein>
<evidence type="ECO:0000313" key="2">
    <source>
        <dbReference type="Proteomes" id="UP000887458"/>
    </source>
</evidence>
<sequence>MHHECFAIVELPDRLNNYHSICTYFSPRQTNALKCESRLRFRRIISCHTCMGLVLLINKGVALALKHPIPILNN</sequence>
<comment type="caution">
    <text evidence="1">The sequence shown here is derived from an EMBL/GenBank/DDBJ whole genome shotgun (WGS) entry which is preliminary data.</text>
</comment>